<comment type="subcellular location">
    <subcellularLocation>
        <location evidence="1">Endoplasmic reticulum membrane</location>
        <topology evidence="1">Multi-pass membrane protein</topology>
    </subcellularLocation>
</comment>
<dbReference type="GO" id="GO:0005460">
    <property type="term" value="F:UDP-glucose transmembrane transporter activity"/>
    <property type="evidence" value="ECO:0007669"/>
    <property type="project" value="TreeGrafter"/>
</dbReference>
<accession>A0A1G4IW74</accession>
<feature type="transmembrane region" description="Helical" evidence="10">
    <location>
        <begin position="7"/>
        <end position="25"/>
    </location>
</feature>
<dbReference type="GO" id="GO:0005789">
    <property type="term" value="C:endoplasmic reticulum membrane"/>
    <property type="evidence" value="ECO:0007669"/>
    <property type="project" value="UniProtKB-SubCell"/>
</dbReference>
<dbReference type="EMBL" id="LT598478">
    <property type="protein sequence ID" value="SCU81055.1"/>
    <property type="molecule type" value="Genomic_DNA"/>
</dbReference>
<dbReference type="PANTHER" id="PTHR10778">
    <property type="entry name" value="SOLUTE CARRIER FAMILY 35 MEMBER B"/>
    <property type="match status" value="1"/>
</dbReference>
<evidence type="ECO:0000256" key="6">
    <source>
        <dbReference type="ARBA" id="ARBA00022824"/>
    </source>
</evidence>
<protein>
    <recommendedName>
        <fullName evidence="9">UDP-galactose transporter homolog 1</fullName>
    </recommendedName>
</protein>
<keyword evidence="6" id="KW-0256">Endoplasmic reticulum</keyword>
<feature type="transmembrane region" description="Helical" evidence="10">
    <location>
        <begin position="40"/>
        <end position="62"/>
    </location>
</feature>
<dbReference type="GO" id="GO:0000139">
    <property type="term" value="C:Golgi membrane"/>
    <property type="evidence" value="ECO:0007669"/>
    <property type="project" value="TreeGrafter"/>
</dbReference>
<feature type="transmembrane region" description="Helical" evidence="10">
    <location>
        <begin position="275"/>
        <end position="296"/>
    </location>
</feature>
<dbReference type="Proteomes" id="UP000191144">
    <property type="component" value="Chromosome B"/>
</dbReference>
<dbReference type="AlphaFoldDB" id="A0A1G4IW74"/>
<comment type="similarity">
    <text evidence="2">Belongs to the nucleotide-sugar transporter family. SLC35B subfamily.</text>
</comment>
<evidence type="ECO:0000256" key="9">
    <source>
        <dbReference type="ARBA" id="ARBA00041103"/>
    </source>
</evidence>
<reference evidence="12" key="1">
    <citation type="submission" date="2016-03" db="EMBL/GenBank/DDBJ databases">
        <authorList>
            <person name="Devillers Hugo."/>
        </authorList>
    </citation>
    <scope>NUCLEOTIDE SEQUENCE [LARGE SCALE GENOMIC DNA]</scope>
</reference>
<keyword evidence="12" id="KW-1185">Reference proteome</keyword>
<evidence type="ECO:0000313" key="11">
    <source>
        <dbReference type="EMBL" id="SCU81055.1"/>
    </source>
</evidence>
<evidence type="ECO:0000256" key="3">
    <source>
        <dbReference type="ARBA" id="ARBA00022448"/>
    </source>
</evidence>
<dbReference type="PANTHER" id="PTHR10778:SF10">
    <property type="entry name" value="SOLUTE CARRIER FAMILY 35 MEMBER B1"/>
    <property type="match status" value="1"/>
</dbReference>
<evidence type="ECO:0000256" key="2">
    <source>
        <dbReference type="ARBA" id="ARBA00010694"/>
    </source>
</evidence>
<organism evidence="11 12">
    <name type="scientific">Lachancea meyersii CBS 8951</name>
    <dbReference type="NCBI Taxonomy" id="1266667"/>
    <lineage>
        <taxon>Eukaryota</taxon>
        <taxon>Fungi</taxon>
        <taxon>Dikarya</taxon>
        <taxon>Ascomycota</taxon>
        <taxon>Saccharomycotina</taxon>
        <taxon>Saccharomycetes</taxon>
        <taxon>Saccharomycetales</taxon>
        <taxon>Saccharomycetaceae</taxon>
        <taxon>Lachancea</taxon>
    </lineage>
</organism>
<evidence type="ECO:0000256" key="5">
    <source>
        <dbReference type="ARBA" id="ARBA00022692"/>
    </source>
</evidence>
<keyword evidence="5 10" id="KW-0812">Transmembrane</keyword>
<keyword evidence="3" id="KW-0813">Transport</keyword>
<feature type="transmembrane region" description="Helical" evidence="10">
    <location>
        <begin position="137"/>
        <end position="153"/>
    </location>
</feature>
<feature type="transmembrane region" description="Helical" evidence="10">
    <location>
        <begin position="106"/>
        <end position="125"/>
    </location>
</feature>
<feature type="transmembrane region" description="Helical" evidence="10">
    <location>
        <begin position="204"/>
        <end position="226"/>
    </location>
</feature>
<gene>
    <name evidence="11" type="ORF">LAME_0B05490G</name>
</gene>
<evidence type="ECO:0000256" key="10">
    <source>
        <dbReference type="SAM" id="Phobius"/>
    </source>
</evidence>
<dbReference type="GO" id="GO:0005459">
    <property type="term" value="F:UDP-galactose transmembrane transporter activity"/>
    <property type="evidence" value="ECO:0007669"/>
    <property type="project" value="TreeGrafter"/>
</dbReference>
<dbReference type="OrthoDB" id="1601at2759"/>
<name>A0A1G4IW74_9SACH</name>
<keyword evidence="8 10" id="KW-0472">Membrane</keyword>
<dbReference type="SUPFAM" id="SSF103481">
    <property type="entry name" value="Multidrug resistance efflux transporter EmrE"/>
    <property type="match status" value="1"/>
</dbReference>
<evidence type="ECO:0000313" key="12">
    <source>
        <dbReference type="Proteomes" id="UP000191144"/>
    </source>
</evidence>
<evidence type="ECO:0000256" key="7">
    <source>
        <dbReference type="ARBA" id="ARBA00022989"/>
    </source>
</evidence>
<dbReference type="Pfam" id="PF08449">
    <property type="entry name" value="UAA"/>
    <property type="match status" value="1"/>
</dbReference>
<feature type="transmembrane region" description="Helical" evidence="10">
    <location>
        <begin position="302"/>
        <end position="320"/>
    </location>
</feature>
<evidence type="ECO:0000256" key="1">
    <source>
        <dbReference type="ARBA" id="ARBA00004477"/>
    </source>
</evidence>
<dbReference type="InterPro" id="IPR013657">
    <property type="entry name" value="SCL35B1-4/HUT1"/>
</dbReference>
<sequence>MGAQLRLVACVSGIYAAFLTWSLVYEPLTTRVWPNSQAKFQAPCIVALVQAAVAGMTGILYLHREHTGYRARDFLREFYRDLLAISLTQSVSSPLATYSLQYVDFLTYMLAKSCKLLPILAVHLILYHTRVPNDKKMVALAVTFGVVLFNLGSQKPAGKNNGKNMSLVHGFLPLTVSLLLDGFTNATQDTLLRRNRAQKTQKCITGGHLMLGLNLCIVLWNLLYLTVVDPQQAIRTKDMIFQDPSIGIYLLTYAACGALGQICIFYTLQNYGSLVLVMVTVTRKMISMILSIMVYGHRVTKLQWLGISIVFAGITSEALIKRQASVAANARKVE</sequence>
<evidence type="ECO:0000256" key="8">
    <source>
        <dbReference type="ARBA" id="ARBA00023136"/>
    </source>
</evidence>
<feature type="transmembrane region" description="Helical" evidence="10">
    <location>
        <begin position="246"/>
        <end position="268"/>
    </location>
</feature>
<evidence type="ECO:0000256" key="4">
    <source>
        <dbReference type="ARBA" id="ARBA00022597"/>
    </source>
</evidence>
<keyword evidence="4" id="KW-0762">Sugar transport</keyword>
<proteinExistence type="inferred from homology"/>
<keyword evidence="7 10" id="KW-1133">Transmembrane helix</keyword>
<dbReference type="InterPro" id="IPR037185">
    <property type="entry name" value="EmrE-like"/>
</dbReference>